<feature type="region of interest" description="Disordered" evidence="1">
    <location>
        <begin position="201"/>
        <end position="220"/>
    </location>
</feature>
<keyword evidence="3" id="KW-1185">Reference proteome</keyword>
<protein>
    <submittedName>
        <fullName evidence="2">Las1-domain-containing protein</fullName>
    </submittedName>
</protein>
<organism evidence="2 3">
    <name type="scientific">Amniculicola lignicola CBS 123094</name>
    <dbReference type="NCBI Taxonomy" id="1392246"/>
    <lineage>
        <taxon>Eukaryota</taxon>
        <taxon>Fungi</taxon>
        <taxon>Dikarya</taxon>
        <taxon>Ascomycota</taxon>
        <taxon>Pezizomycotina</taxon>
        <taxon>Dothideomycetes</taxon>
        <taxon>Pleosporomycetidae</taxon>
        <taxon>Pleosporales</taxon>
        <taxon>Amniculicolaceae</taxon>
        <taxon>Amniculicola</taxon>
    </lineage>
</organism>
<feature type="compositionally biased region" description="Basic and acidic residues" evidence="1">
    <location>
        <begin position="201"/>
        <end position="214"/>
    </location>
</feature>
<dbReference type="AlphaFoldDB" id="A0A6A5WTB3"/>
<dbReference type="PANTHER" id="PTHR15002">
    <property type="entry name" value="RIBOSOMAL BIOGENESIS PROTEIN LAS1L"/>
    <property type="match status" value="1"/>
</dbReference>
<dbReference type="GO" id="GO:0004519">
    <property type="term" value="F:endonuclease activity"/>
    <property type="evidence" value="ECO:0007669"/>
    <property type="project" value="InterPro"/>
</dbReference>
<gene>
    <name evidence="2" type="ORF">P154DRAFT_572349</name>
</gene>
<evidence type="ECO:0000256" key="1">
    <source>
        <dbReference type="SAM" id="MobiDB-lite"/>
    </source>
</evidence>
<dbReference type="PANTHER" id="PTHR15002:SF0">
    <property type="entry name" value="RIBOSOMAL BIOGENESIS PROTEIN LAS1L"/>
    <property type="match status" value="1"/>
</dbReference>
<dbReference type="GO" id="GO:0030687">
    <property type="term" value="C:preribosome, large subunit precursor"/>
    <property type="evidence" value="ECO:0007669"/>
    <property type="project" value="TreeGrafter"/>
</dbReference>
<evidence type="ECO:0000313" key="3">
    <source>
        <dbReference type="Proteomes" id="UP000799779"/>
    </source>
</evidence>
<proteinExistence type="predicted"/>
<dbReference type="Proteomes" id="UP000799779">
    <property type="component" value="Unassembled WGS sequence"/>
</dbReference>
<dbReference type="Pfam" id="PF04031">
    <property type="entry name" value="Las1"/>
    <property type="match status" value="1"/>
</dbReference>
<dbReference type="EMBL" id="ML977568">
    <property type="protein sequence ID" value="KAF2004308.1"/>
    <property type="molecule type" value="Genomic_DNA"/>
</dbReference>
<dbReference type="GO" id="GO:0090730">
    <property type="term" value="C:Las1 complex"/>
    <property type="evidence" value="ECO:0007669"/>
    <property type="project" value="InterPro"/>
</dbReference>
<evidence type="ECO:0000313" key="2">
    <source>
        <dbReference type="EMBL" id="KAF2004308.1"/>
    </source>
</evidence>
<dbReference type="GO" id="GO:0000470">
    <property type="term" value="P:maturation of LSU-rRNA"/>
    <property type="evidence" value="ECO:0007669"/>
    <property type="project" value="TreeGrafter"/>
</dbReference>
<dbReference type="OrthoDB" id="10263222at2759"/>
<dbReference type="GO" id="GO:0000460">
    <property type="term" value="P:maturation of 5.8S rRNA"/>
    <property type="evidence" value="ECO:0007669"/>
    <property type="project" value="TreeGrafter"/>
</dbReference>
<dbReference type="InterPro" id="IPR007174">
    <property type="entry name" value="Las1"/>
</dbReference>
<accession>A0A6A5WTB3</accession>
<sequence>MEGRDTKFVVTPWRDADELLQVRKDLYSRGSNDRREHGVDRVLAWRIRKQELPLLLESTADIVDAVLQDGKGWLQDNALKLVYAGAIARFVTGFSDTQLDLRRAKPSWIKIPTSEFLILPAHLLETRHRIVHRHLPSLLELKRAAQESLEWLWEWYWSQLDEAFAKREEKRENVEGFSSVETRSRMQTLLKSYVKDRKGEIKAKRAKTDDERQPHSASTTALNTYGSIDGSFKHLSTLLDLLIVDKTIIPADRKMGTSMSGAFLIWSPFLCGLIGSSQDLWQAFAQKAFAVLGAPSKGGDIEQDPNREAMHAWIINILTSEEWESKTQDERGYDTKRRITWTLEKCFIEPTYWNLKVAEGILKGGKVDDRKRWLKLLHAAMDENMDIDTSMETEVVEAMTSPKVEETVATTKGPGLQKKTGMWRPLPIGTLPVGWENDD</sequence>
<name>A0A6A5WTB3_9PLEO</name>
<reference evidence="2" key="1">
    <citation type="journal article" date="2020" name="Stud. Mycol.">
        <title>101 Dothideomycetes genomes: a test case for predicting lifestyles and emergence of pathogens.</title>
        <authorList>
            <person name="Haridas S."/>
            <person name="Albert R."/>
            <person name="Binder M."/>
            <person name="Bloem J."/>
            <person name="Labutti K."/>
            <person name="Salamov A."/>
            <person name="Andreopoulos B."/>
            <person name="Baker S."/>
            <person name="Barry K."/>
            <person name="Bills G."/>
            <person name="Bluhm B."/>
            <person name="Cannon C."/>
            <person name="Castanera R."/>
            <person name="Culley D."/>
            <person name="Daum C."/>
            <person name="Ezra D."/>
            <person name="Gonzalez J."/>
            <person name="Henrissat B."/>
            <person name="Kuo A."/>
            <person name="Liang C."/>
            <person name="Lipzen A."/>
            <person name="Lutzoni F."/>
            <person name="Magnuson J."/>
            <person name="Mondo S."/>
            <person name="Nolan M."/>
            <person name="Ohm R."/>
            <person name="Pangilinan J."/>
            <person name="Park H.-J."/>
            <person name="Ramirez L."/>
            <person name="Alfaro M."/>
            <person name="Sun H."/>
            <person name="Tritt A."/>
            <person name="Yoshinaga Y."/>
            <person name="Zwiers L.-H."/>
            <person name="Turgeon B."/>
            <person name="Goodwin S."/>
            <person name="Spatafora J."/>
            <person name="Crous P."/>
            <person name="Grigoriev I."/>
        </authorList>
    </citation>
    <scope>NUCLEOTIDE SEQUENCE</scope>
    <source>
        <strain evidence="2">CBS 123094</strain>
    </source>
</reference>